<proteinExistence type="predicted"/>
<dbReference type="InterPro" id="IPR027104">
    <property type="entry name" value="Prp3"/>
</dbReference>
<dbReference type="PANTHER" id="PTHR14212">
    <property type="entry name" value="U4/U6-ASSOCIATED RNA SPLICING FACTOR-RELATED"/>
    <property type="match status" value="1"/>
</dbReference>
<gene>
    <name evidence="2" type="ORF">CDCA_CDCA01G0398</name>
</gene>
<comment type="caution">
    <text evidence="2">The sequence shown here is derived from an EMBL/GenBank/DDBJ whole genome shotgun (WGS) entry which is preliminary data.</text>
</comment>
<sequence length="430" mass="48957">MDGQLGDRKRRRRFSIQPAGSTEGSDGVERARTAFWATLAGAARTPKKAAAEVAEPVTERGNPYIDRELLQRVVQSVVNDRRRVWRVWRAGAWVRYAERLREEWRKSQRWEAYGRDARYATALSVVEVGLNAADTVIGSDPLDGIPWPLFHQRFSHGMPAEQVALHVLPVEMPEEQVSATDAAASDQNHTDGQQAVLATPHPSAPLPHRHASSGLYQTLLETSRRKARSEWSGVPPTELEEIAREMATQRMRQHEERNRARQLTPEARRAKWHARLRQERQRDRVVSVFRVEAVDPQRAWTQRRRFRLREAVRRWQAGGLAVARRLEPPDASPLAVVMVIESGARAARHLQRLLSERLQWGEDGAAGVLVWHGRWLHAQLPETWVECVCDTERQVRRRFATACAEELYDIARGSCWEEAGAPEAVPASSR</sequence>
<name>A0AAV9IQ62_CYACA</name>
<reference evidence="2 3" key="1">
    <citation type="submission" date="2022-07" db="EMBL/GenBank/DDBJ databases">
        <title>Genome-wide signatures of adaptation to extreme environments.</title>
        <authorList>
            <person name="Cho C.H."/>
            <person name="Yoon H.S."/>
        </authorList>
    </citation>
    <scope>NUCLEOTIDE SEQUENCE [LARGE SCALE GENOMIC DNA]</scope>
    <source>
        <strain evidence="2 3">DBV 063 E5</strain>
    </source>
</reference>
<dbReference type="PANTHER" id="PTHR14212:SF0">
    <property type="entry name" value="U4_U6 SMALL NUCLEAR RIBONUCLEOPROTEIN PRP3"/>
    <property type="match status" value="1"/>
</dbReference>
<evidence type="ECO:0000313" key="2">
    <source>
        <dbReference type="EMBL" id="KAK4534373.1"/>
    </source>
</evidence>
<keyword evidence="3" id="KW-1185">Reference proteome</keyword>
<dbReference type="Proteomes" id="UP001301350">
    <property type="component" value="Unassembled WGS sequence"/>
</dbReference>
<protein>
    <submittedName>
        <fullName evidence="2">Uncharacterized protein</fullName>
    </submittedName>
</protein>
<organism evidence="2 3">
    <name type="scientific">Cyanidium caldarium</name>
    <name type="common">Red alga</name>
    <dbReference type="NCBI Taxonomy" id="2771"/>
    <lineage>
        <taxon>Eukaryota</taxon>
        <taxon>Rhodophyta</taxon>
        <taxon>Bangiophyceae</taxon>
        <taxon>Cyanidiales</taxon>
        <taxon>Cyanidiaceae</taxon>
        <taxon>Cyanidium</taxon>
    </lineage>
</organism>
<dbReference type="GO" id="GO:0000398">
    <property type="term" value="P:mRNA splicing, via spliceosome"/>
    <property type="evidence" value="ECO:0007669"/>
    <property type="project" value="InterPro"/>
</dbReference>
<feature type="region of interest" description="Disordered" evidence="1">
    <location>
        <begin position="1"/>
        <end position="28"/>
    </location>
</feature>
<accession>A0AAV9IQ62</accession>
<dbReference type="AlphaFoldDB" id="A0AAV9IQ62"/>
<evidence type="ECO:0000313" key="3">
    <source>
        <dbReference type="Proteomes" id="UP001301350"/>
    </source>
</evidence>
<dbReference type="EMBL" id="JANCYW010000001">
    <property type="protein sequence ID" value="KAK4534373.1"/>
    <property type="molecule type" value="Genomic_DNA"/>
</dbReference>
<evidence type="ECO:0000256" key="1">
    <source>
        <dbReference type="SAM" id="MobiDB-lite"/>
    </source>
</evidence>
<dbReference type="GO" id="GO:0046540">
    <property type="term" value="C:U4/U6 x U5 tri-snRNP complex"/>
    <property type="evidence" value="ECO:0007669"/>
    <property type="project" value="InterPro"/>
</dbReference>